<dbReference type="Pfam" id="PF08263">
    <property type="entry name" value="LRRNT_2"/>
    <property type="match status" value="1"/>
</dbReference>
<evidence type="ECO:0000256" key="21">
    <source>
        <dbReference type="ARBA" id="ARBA00048679"/>
    </source>
</evidence>
<dbReference type="InterPro" id="IPR000719">
    <property type="entry name" value="Prot_kinase_dom"/>
</dbReference>
<dbReference type="PANTHER" id="PTHR27008">
    <property type="entry name" value="OS04G0122200 PROTEIN"/>
    <property type="match status" value="1"/>
</dbReference>
<dbReference type="PRINTS" id="PR00019">
    <property type="entry name" value="LEURICHRPT"/>
</dbReference>
<evidence type="ECO:0000256" key="15">
    <source>
        <dbReference type="ARBA" id="ARBA00022840"/>
    </source>
</evidence>
<reference evidence="25 26" key="1">
    <citation type="submission" date="2024-01" db="EMBL/GenBank/DDBJ databases">
        <title>Genome assemblies of Stephania.</title>
        <authorList>
            <person name="Yang L."/>
        </authorList>
    </citation>
    <scope>NUCLEOTIDE SEQUENCE [LARGE SCALE GENOMIC DNA]</scope>
    <source>
        <strain evidence="25">JXDWG</strain>
        <tissue evidence="25">Leaf</tissue>
    </source>
</reference>
<evidence type="ECO:0000256" key="13">
    <source>
        <dbReference type="ARBA" id="ARBA00022741"/>
    </source>
</evidence>
<gene>
    <name evidence="25" type="ORF">Scep_015052</name>
</gene>
<dbReference type="GO" id="GO:0004674">
    <property type="term" value="F:protein serine/threonine kinase activity"/>
    <property type="evidence" value="ECO:0007669"/>
    <property type="project" value="UniProtKB-KW"/>
</dbReference>
<keyword evidence="15 22" id="KW-0067">ATP-binding</keyword>
<dbReference type="PROSITE" id="PS00107">
    <property type="entry name" value="PROTEIN_KINASE_ATP"/>
    <property type="match status" value="1"/>
</dbReference>
<evidence type="ECO:0000256" key="1">
    <source>
        <dbReference type="ARBA" id="ARBA00004162"/>
    </source>
</evidence>
<dbReference type="EC" id="2.7.11.1" evidence="4"/>
<evidence type="ECO:0000256" key="17">
    <source>
        <dbReference type="ARBA" id="ARBA00023136"/>
    </source>
</evidence>
<evidence type="ECO:0000256" key="5">
    <source>
        <dbReference type="ARBA" id="ARBA00022475"/>
    </source>
</evidence>
<keyword evidence="17 23" id="KW-0472">Membrane</keyword>
<dbReference type="GO" id="GO:0005524">
    <property type="term" value="F:ATP binding"/>
    <property type="evidence" value="ECO:0007669"/>
    <property type="project" value="UniProtKB-UniRule"/>
</dbReference>
<evidence type="ECO:0000313" key="26">
    <source>
        <dbReference type="Proteomes" id="UP001419268"/>
    </source>
</evidence>
<name>A0AAP0P3L1_9MAGN</name>
<organism evidence="25 26">
    <name type="scientific">Stephania cephalantha</name>
    <dbReference type="NCBI Taxonomy" id="152367"/>
    <lineage>
        <taxon>Eukaryota</taxon>
        <taxon>Viridiplantae</taxon>
        <taxon>Streptophyta</taxon>
        <taxon>Embryophyta</taxon>
        <taxon>Tracheophyta</taxon>
        <taxon>Spermatophyta</taxon>
        <taxon>Magnoliopsida</taxon>
        <taxon>Ranunculales</taxon>
        <taxon>Menispermaceae</taxon>
        <taxon>Menispermoideae</taxon>
        <taxon>Cissampelideae</taxon>
        <taxon>Stephania</taxon>
    </lineage>
</organism>
<dbReference type="InterPro" id="IPR001611">
    <property type="entry name" value="Leu-rich_rpt"/>
</dbReference>
<dbReference type="InterPro" id="IPR017441">
    <property type="entry name" value="Protein_kinase_ATP_BS"/>
</dbReference>
<keyword evidence="10 23" id="KW-0812">Transmembrane</keyword>
<keyword evidence="26" id="KW-1185">Reference proteome</keyword>
<evidence type="ECO:0000256" key="11">
    <source>
        <dbReference type="ARBA" id="ARBA00022729"/>
    </source>
</evidence>
<evidence type="ECO:0000256" key="6">
    <source>
        <dbReference type="ARBA" id="ARBA00022527"/>
    </source>
</evidence>
<evidence type="ECO:0000256" key="22">
    <source>
        <dbReference type="PROSITE-ProRule" id="PRU10141"/>
    </source>
</evidence>
<evidence type="ECO:0000256" key="3">
    <source>
        <dbReference type="ARBA" id="ARBA00008684"/>
    </source>
</evidence>
<dbReference type="InterPro" id="IPR013210">
    <property type="entry name" value="LRR_N_plant-typ"/>
</dbReference>
<sequence>MELKEVNAATMNFGNETDRVSLLAFRKGITLDPQGALSSWNDSSSDFCQWNGVTCGRRHQRITALELQGSGLVGWISPSIGNLTFLRFIDLSNNSFYGIIPQEIGQLLRLQYLSMTNNSLGGGIKCFHLRELYLSRTNLEGKIPVELTTLSKLEALALTMNNLSGRLPHSIGNMSSLQTISLPYNNFEGRIPSSITHLRSLAFLSISENRFSGTLPAMIYNMSSIKVLSMVVNRLHGTLPQDIGHTLPNLAYFEIGGNQFSGTIPESLSNASRLINLELSENNFAGRVPKSLGTLESLERVNLEKNLLGSKQEGDLDFITSLTNCRNLIGLAFGGNLLGGALPDSFSNLSTKLSILLLGANQIYGNIPPSIGNLTGLSKLGLEFNLFTGSIPSSLGMLQNLEGLYLDRNRLSGKIPPSLGNISFLSMLSLANNHLEGNIPSNLGKIHFLQKLDLARNNLSGTIPTQVLAGPSLSIRTLDLSINSLTGPLPSTIGDLKNLFYLDVSQNKLNGEIPVTLGSCVSLEHLHLEANSLIGGIPMTLNALKSLSDLDLSNNNLSGPIPKYLESFPLLKLNLSSNNLEGEVPKGGAFGNSSAIFVGGNTKLCGGIGEFHLPKCKKQAIKRGRPLKLKILVGLIISVVGCLFLFFVLMYCRMRQTKRKLSSTPSMDRFDKIKLSYEDLLKATDGFSPTNLIGSGSFGCVYKGILSQDETIVAVKVLNLQQRGASKTFKAECNALRNIRHRNLVKILTSCSSIDSKRNDFKALVFEFMPNGSLEQWLHPRHNDEHNQPRKLSLVQRINILVDVASALEYLHHHCHTVIVHCDLKPSNILLDDDMNAHVGDFGLARLFPQSCQIVSSTQSSSIGMKGSIGYSAPEYGIGGEASTQGDVYSFGILLLEMIIGRRPTNEMFSDGLNLHMFAKMAIPERVMQILDTELLMAEETTMMAEGHPNRIGRHNRRGEKMRECTTKLMKIGVECSKDNPRERMDVRDVNKELHLIRSHLLDDRTVEAASTSAIN</sequence>
<keyword evidence="19" id="KW-0325">Glycoprotein</keyword>
<dbReference type="EMBL" id="JBBNAG010000006">
    <property type="protein sequence ID" value="KAK9126206.1"/>
    <property type="molecule type" value="Genomic_DNA"/>
</dbReference>
<dbReference type="PANTHER" id="PTHR27008:SF499">
    <property type="entry name" value="OS06G0581500 PROTEIN"/>
    <property type="match status" value="1"/>
</dbReference>
<dbReference type="Pfam" id="PF00069">
    <property type="entry name" value="Pkinase"/>
    <property type="match status" value="1"/>
</dbReference>
<dbReference type="CDD" id="cd14066">
    <property type="entry name" value="STKc_IRAK"/>
    <property type="match status" value="1"/>
</dbReference>
<keyword evidence="5" id="KW-1003">Cell membrane</keyword>
<dbReference type="Gene3D" id="3.80.10.10">
    <property type="entry name" value="Ribonuclease Inhibitor"/>
    <property type="match status" value="4"/>
</dbReference>
<evidence type="ECO:0000256" key="2">
    <source>
        <dbReference type="ARBA" id="ARBA00004479"/>
    </source>
</evidence>
<keyword evidence="6" id="KW-0723">Serine/threonine-protein kinase</keyword>
<keyword evidence="7" id="KW-0597">Phosphoprotein</keyword>
<dbReference type="FunFam" id="3.80.10.10:FF:000288">
    <property type="entry name" value="LRR receptor-like serine/threonine-protein kinase EFR"/>
    <property type="match status" value="1"/>
</dbReference>
<dbReference type="SUPFAM" id="SSF56112">
    <property type="entry name" value="Protein kinase-like (PK-like)"/>
    <property type="match status" value="1"/>
</dbReference>
<dbReference type="InterPro" id="IPR003591">
    <property type="entry name" value="Leu-rich_rpt_typical-subtyp"/>
</dbReference>
<dbReference type="FunFam" id="3.80.10.10:FF:000565">
    <property type="entry name" value="Leucine-rich repeat receptor-like kinase protein FLORAL ORGAN NUMBER1"/>
    <property type="match status" value="1"/>
</dbReference>
<dbReference type="SUPFAM" id="SSF52058">
    <property type="entry name" value="L domain-like"/>
    <property type="match status" value="2"/>
</dbReference>
<dbReference type="InterPro" id="IPR008271">
    <property type="entry name" value="Ser/Thr_kinase_AS"/>
</dbReference>
<evidence type="ECO:0000256" key="19">
    <source>
        <dbReference type="ARBA" id="ARBA00023180"/>
    </source>
</evidence>
<comment type="caution">
    <text evidence="25">The sequence shown here is derived from an EMBL/GenBank/DDBJ whole genome shotgun (WGS) entry which is preliminary data.</text>
</comment>
<protein>
    <recommendedName>
        <fullName evidence="4">non-specific serine/threonine protein kinase</fullName>
        <ecNumber evidence="4">2.7.11.1</ecNumber>
    </recommendedName>
</protein>
<feature type="domain" description="Protein kinase" evidence="24">
    <location>
        <begin position="687"/>
        <end position="998"/>
    </location>
</feature>
<dbReference type="Gene3D" id="3.30.200.20">
    <property type="entry name" value="Phosphorylase Kinase, domain 1"/>
    <property type="match status" value="1"/>
</dbReference>
<evidence type="ECO:0000256" key="16">
    <source>
        <dbReference type="ARBA" id="ARBA00022989"/>
    </source>
</evidence>
<dbReference type="InterPro" id="IPR011009">
    <property type="entry name" value="Kinase-like_dom_sf"/>
</dbReference>
<dbReference type="Pfam" id="PF13855">
    <property type="entry name" value="LRR_8"/>
    <property type="match status" value="1"/>
</dbReference>
<dbReference type="PROSITE" id="PS00108">
    <property type="entry name" value="PROTEIN_KINASE_ST"/>
    <property type="match status" value="1"/>
</dbReference>
<dbReference type="Proteomes" id="UP001419268">
    <property type="component" value="Unassembled WGS sequence"/>
</dbReference>
<dbReference type="SMART" id="SM00220">
    <property type="entry name" value="S_TKc"/>
    <property type="match status" value="1"/>
</dbReference>
<dbReference type="FunFam" id="3.80.10.10:FF:000383">
    <property type="entry name" value="Leucine-rich repeat receptor protein kinase EMS1"/>
    <property type="match status" value="2"/>
</dbReference>
<evidence type="ECO:0000259" key="24">
    <source>
        <dbReference type="PROSITE" id="PS50011"/>
    </source>
</evidence>
<evidence type="ECO:0000256" key="18">
    <source>
        <dbReference type="ARBA" id="ARBA00023170"/>
    </source>
</evidence>
<keyword evidence="14" id="KW-0418">Kinase</keyword>
<dbReference type="FunFam" id="3.30.200.20:FF:000432">
    <property type="entry name" value="LRR receptor-like serine/threonine-protein kinase EFR"/>
    <property type="match status" value="1"/>
</dbReference>
<feature type="binding site" evidence="22">
    <location>
        <position position="716"/>
    </location>
    <ligand>
        <name>ATP</name>
        <dbReference type="ChEBI" id="CHEBI:30616"/>
    </ligand>
</feature>
<evidence type="ECO:0000256" key="8">
    <source>
        <dbReference type="ARBA" id="ARBA00022614"/>
    </source>
</evidence>
<dbReference type="Gene3D" id="1.10.510.10">
    <property type="entry name" value="Transferase(Phosphotransferase) domain 1"/>
    <property type="match status" value="1"/>
</dbReference>
<keyword evidence="8" id="KW-0433">Leucine-rich repeat</keyword>
<evidence type="ECO:0000256" key="20">
    <source>
        <dbReference type="ARBA" id="ARBA00047899"/>
    </source>
</evidence>
<dbReference type="GO" id="GO:0005886">
    <property type="term" value="C:plasma membrane"/>
    <property type="evidence" value="ECO:0007669"/>
    <property type="project" value="UniProtKB-SubCell"/>
</dbReference>
<keyword evidence="12" id="KW-0677">Repeat</keyword>
<accession>A0AAP0P3L1</accession>
<comment type="similarity">
    <text evidence="3">Belongs to the protein kinase superfamily. Ser/Thr protein kinase family.</text>
</comment>
<keyword evidence="9" id="KW-0808">Transferase</keyword>
<keyword evidence="16 23" id="KW-1133">Transmembrane helix</keyword>
<dbReference type="FunFam" id="1.10.510.10:FF:000358">
    <property type="entry name" value="Putative leucine-rich repeat receptor-like serine/threonine-protein kinase"/>
    <property type="match status" value="1"/>
</dbReference>
<keyword evidence="18" id="KW-0675">Receptor</keyword>
<dbReference type="Pfam" id="PF00560">
    <property type="entry name" value="LRR_1"/>
    <property type="match status" value="6"/>
</dbReference>
<evidence type="ECO:0000256" key="12">
    <source>
        <dbReference type="ARBA" id="ARBA00022737"/>
    </source>
</evidence>
<evidence type="ECO:0000256" key="9">
    <source>
        <dbReference type="ARBA" id="ARBA00022679"/>
    </source>
</evidence>
<dbReference type="SMART" id="SM00369">
    <property type="entry name" value="LRR_TYP"/>
    <property type="match status" value="6"/>
</dbReference>
<comment type="catalytic activity">
    <reaction evidence="21">
        <text>L-seryl-[protein] + ATP = O-phospho-L-seryl-[protein] + ADP + H(+)</text>
        <dbReference type="Rhea" id="RHEA:17989"/>
        <dbReference type="Rhea" id="RHEA-COMP:9863"/>
        <dbReference type="Rhea" id="RHEA-COMP:11604"/>
        <dbReference type="ChEBI" id="CHEBI:15378"/>
        <dbReference type="ChEBI" id="CHEBI:29999"/>
        <dbReference type="ChEBI" id="CHEBI:30616"/>
        <dbReference type="ChEBI" id="CHEBI:83421"/>
        <dbReference type="ChEBI" id="CHEBI:456216"/>
        <dbReference type="EC" id="2.7.11.1"/>
    </reaction>
</comment>
<evidence type="ECO:0000256" key="7">
    <source>
        <dbReference type="ARBA" id="ARBA00022553"/>
    </source>
</evidence>
<evidence type="ECO:0000256" key="14">
    <source>
        <dbReference type="ARBA" id="ARBA00022777"/>
    </source>
</evidence>
<evidence type="ECO:0000256" key="4">
    <source>
        <dbReference type="ARBA" id="ARBA00012513"/>
    </source>
</evidence>
<evidence type="ECO:0000313" key="25">
    <source>
        <dbReference type="EMBL" id="KAK9126206.1"/>
    </source>
</evidence>
<dbReference type="InterPro" id="IPR051809">
    <property type="entry name" value="Plant_receptor-like_S/T_kinase"/>
</dbReference>
<dbReference type="PROSITE" id="PS50011">
    <property type="entry name" value="PROTEIN_KINASE_DOM"/>
    <property type="match status" value="1"/>
</dbReference>
<keyword evidence="13 22" id="KW-0547">Nucleotide-binding</keyword>
<comment type="catalytic activity">
    <reaction evidence="20">
        <text>L-threonyl-[protein] + ATP = O-phospho-L-threonyl-[protein] + ADP + H(+)</text>
        <dbReference type="Rhea" id="RHEA:46608"/>
        <dbReference type="Rhea" id="RHEA-COMP:11060"/>
        <dbReference type="Rhea" id="RHEA-COMP:11605"/>
        <dbReference type="ChEBI" id="CHEBI:15378"/>
        <dbReference type="ChEBI" id="CHEBI:30013"/>
        <dbReference type="ChEBI" id="CHEBI:30616"/>
        <dbReference type="ChEBI" id="CHEBI:61977"/>
        <dbReference type="ChEBI" id="CHEBI:456216"/>
        <dbReference type="EC" id="2.7.11.1"/>
    </reaction>
</comment>
<comment type="subcellular location">
    <subcellularLocation>
        <location evidence="1">Cell membrane</location>
        <topology evidence="1">Single-pass membrane protein</topology>
    </subcellularLocation>
    <subcellularLocation>
        <location evidence="2">Membrane</location>
        <topology evidence="2">Single-pass type I membrane protein</topology>
    </subcellularLocation>
</comment>
<dbReference type="AlphaFoldDB" id="A0AAP0P3L1"/>
<evidence type="ECO:0000256" key="10">
    <source>
        <dbReference type="ARBA" id="ARBA00022692"/>
    </source>
</evidence>
<keyword evidence="11" id="KW-0732">Signal</keyword>
<evidence type="ECO:0000256" key="23">
    <source>
        <dbReference type="SAM" id="Phobius"/>
    </source>
</evidence>
<proteinExistence type="inferred from homology"/>
<dbReference type="InterPro" id="IPR032675">
    <property type="entry name" value="LRR_dom_sf"/>
</dbReference>
<feature type="transmembrane region" description="Helical" evidence="23">
    <location>
        <begin position="631"/>
        <end position="652"/>
    </location>
</feature>